<name>A0A1S3DC19_DIACI</name>
<dbReference type="PaxDb" id="121845-A0A1S3DC19"/>
<keyword evidence="4" id="KW-1003">Cell membrane</keyword>
<evidence type="ECO:0000256" key="4">
    <source>
        <dbReference type="ARBA" id="ARBA00022475"/>
    </source>
</evidence>
<evidence type="ECO:0000256" key="5">
    <source>
        <dbReference type="ARBA" id="ARBA00022692"/>
    </source>
</evidence>
<reference evidence="12" key="1">
    <citation type="submission" date="2025-08" db="UniProtKB">
        <authorList>
            <consortium name="RefSeq"/>
        </authorList>
    </citation>
    <scope>IDENTIFICATION</scope>
</reference>
<keyword evidence="5 10" id="KW-0812">Transmembrane</keyword>
<dbReference type="Proteomes" id="UP000079169">
    <property type="component" value="Unplaced"/>
</dbReference>
<gene>
    <name evidence="12" type="primary">LOC103515674</name>
</gene>
<dbReference type="OMA" id="CANEECP"/>
<keyword evidence="3" id="KW-0813">Transport</keyword>
<dbReference type="AlphaFoldDB" id="A0A1S3DC19"/>
<evidence type="ECO:0000256" key="6">
    <source>
        <dbReference type="ARBA" id="ARBA00022729"/>
    </source>
</evidence>
<sequence>MWSDTGAKMFALDPALDAAMGFDTVPVIMLTSACEVQGGCVCSQQTDPKVDNVCHVIRGECLPRMPCTKPILPQGSCCPICGAQLLFKSSESFNMNQTRAKLRAVVAKFSAQVKPVDFHISRTVQNKIQVVLVEHGEYEGYVEELANSILEMIKSDPNFHLTLLSSVLHAGFPYDPYGHSNTLGTLFITCVLSLCVLVAIYIHYYHDGWAFLGVGRPQPMASAFVFQRFDNEKKEAPMVYEVTPRPPTKSFDNPMYNVESAEVDGIETPADMTGIQSFQELKDKYEDEDESDTD</sequence>
<dbReference type="PANTHER" id="PTHR14995:SF2">
    <property type="entry name" value="PROTEIN AMNIONLESS"/>
    <property type="match status" value="1"/>
</dbReference>
<dbReference type="GeneID" id="103515674"/>
<evidence type="ECO:0000256" key="7">
    <source>
        <dbReference type="ARBA" id="ARBA00022927"/>
    </source>
</evidence>
<evidence type="ECO:0000256" key="3">
    <source>
        <dbReference type="ARBA" id="ARBA00022448"/>
    </source>
</evidence>
<evidence type="ECO:0000313" key="12">
    <source>
        <dbReference type="RefSeq" id="XP_008478833.1"/>
    </source>
</evidence>
<dbReference type="GO" id="GO:0006898">
    <property type="term" value="P:receptor-mediated endocytosis"/>
    <property type="evidence" value="ECO:0007669"/>
    <property type="project" value="TreeGrafter"/>
</dbReference>
<keyword evidence="11" id="KW-1185">Reference proteome</keyword>
<keyword evidence="6" id="KW-0732">Signal</keyword>
<dbReference type="RefSeq" id="XP_008478833.1">
    <property type="nucleotide sequence ID" value="XM_008480611.2"/>
</dbReference>
<comment type="subcellular location">
    <subcellularLocation>
        <location evidence="1">Cell membrane</location>
        <topology evidence="1">Single-pass type I membrane protein</topology>
    </subcellularLocation>
</comment>
<keyword evidence="9 10" id="KW-0472">Membrane</keyword>
<keyword evidence="7" id="KW-0653">Protein transport</keyword>
<accession>A0A1S3DC19</accession>
<proteinExistence type="predicted"/>
<protein>
    <recommendedName>
        <fullName evidence="2">Protein amnionless</fullName>
    </recommendedName>
</protein>
<evidence type="ECO:0000256" key="8">
    <source>
        <dbReference type="ARBA" id="ARBA00022989"/>
    </source>
</evidence>
<dbReference type="GO" id="GO:0030139">
    <property type="term" value="C:endocytic vesicle"/>
    <property type="evidence" value="ECO:0007669"/>
    <property type="project" value="TreeGrafter"/>
</dbReference>
<dbReference type="STRING" id="121845.A0A1S3DC19"/>
<evidence type="ECO:0000256" key="1">
    <source>
        <dbReference type="ARBA" id="ARBA00004251"/>
    </source>
</evidence>
<dbReference type="PANTHER" id="PTHR14995">
    <property type="entry name" value="AMNIONLESS"/>
    <property type="match status" value="1"/>
</dbReference>
<feature type="transmembrane region" description="Helical" evidence="10">
    <location>
        <begin position="183"/>
        <end position="202"/>
    </location>
</feature>
<dbReference type="InterPro" id="IPR026112">
    <property type="entry name" value="AMN"/>
</dbReference>
<keyword evidence="8 10" id="KW-1133">Transmembrane helix</keyword>
<evidence type="ECO:0000313" key="11">
    <source>
        <dbReference type="Proteomes" id="UP000079169"/>
    </source>
</evidence>
<evidence type="ECO:0000256" key="9">
    <source>
        <dbReference type="ARBA" id="ARBA00023136"/>
    </source>
</evidence>
<dbReference type="GO" id="GO:0016324">
    <property type="term" value="C:apical plasma membrane"/>
    <property type="evidence" value="ECO:0007669"/>
    <property type="project" value="TreeGrafter"/>
</dbReference>
<dbReference type="KEGG" id="dci:103515674"/>
<dbReference type="CTD" id="33199"/>
<organism evidence="11 12">
    <name type="scientific">Diaphorina citri</name>
    <name type="common">Asian citrus psyllid</name>
    <dbReference type="NCBI Taxonomy" id="121845"/>
    <lineage>
        <taxon>Eukaryota</taxon>
        <taxon>Metazoa</taxon>
        <taxon>Ecdysozoa</taxon>
        <taxon>Arthropoda</taxon>
        <taxon>Hexapoda</taxon>
        <taxon>Insecta</taxon>
        <taxon>Pterygota</taxon>
        <taxon>Neoptera</taxon>
        <taxon>Paraneoptera</taxon>
        <taxon>Hemiptera</taxon>
        <taxon>Sternorrhyncha</taxon>
        <taxon>Psylloidea</taxon>
        <taxon>Psyllidae</taxon>
        <taxon>Diaphorininae</taxon>
        <taxon>Diaphorina</taxon>
    </lineage>
</organism>
<dbReference type="Pfam" id="PF14828">
    <property type="entry name" value="Amnionless"/>
    <property type="match status" value="1"/>
</dbReference>
<evidence type="ECO:0000256" key="2">
    <source>
        <dbReference type="ARBA" id="ARBA00021200"/>
    </source>
</evidence>
<dbReference type="GO" id="GO:0015031">
    <property type="term" value="P:protein transport"/>
    <property type="evidence" value="ECO:0007669"/>
    <property type="project" value="UniProtKB-KW"/>
</dbReference>
<evidence type="ECO:0000256" key="10">
    <source>
        <dbReference type="SAM" id="Phobius"/>
    </source>
</evidence>